<dbReference type="Proteomes" id="UP000176902">
    <property type="component" value="Unassembled WGS sequence"/>
</dbReference>
<dbReference type="PANTHER" id="PTHR43346">
    <property type="entry name" value="LIGAND BINDING DOMAIN PROTEIN, PUTATIVE (AFU_ORTHOLOGUE AFUA_6G14370)-RELATED"/>
    <property type="match status" value="1"/>
</dbReference>
<comment type="caution">
    <text evidence="3">The sequence shown here is derived from an EMBL/GenBank/DDBJ whole genome shotgun (WGS) entry which is preliminary data.</text>
</comment>
<evidence type="ECO:0000259" key="2">
    <source>
        <dbReference type="Pfam" id="PF07883"/>
    </source>
</evidence>
<dbReference type="SUPFAM" id="SSF51182">
    <property type="entry name" value="RmlC-like cupins"/>
    <property type="match status" value="1"/>
</dbReference>
<feature type="compositionally biased region" description="Basic and acidic residues" evidence="1">
    <location>
        <begin position="104"/>
        <end position="121"/>
    </location>
</feature>
<dbReference type="PANTHER" id="PTHR43346:SF1">
    <property type="entry name" value="QUERCETIN 2,3-DIOXYGENASE-RELATED"/>
    <property type="match status" value="1"/>
</dbReference>
<gene>
    <name evidence="3" type="ORF">A3C59_00925</name>
</gene>
<evidence type="ECO:0000313" key="4">
    <source>
        <dbReference type="Proteomes" id="UP000176902"/>
    </source>
</evidence>
<dbReference type="InterPro" id="IPR013096">
    <property type="entry name" value="Cupin_2"/>
</dbReference>
<dbReference type="InterPro" id="IPR052538">
    <property type="entry name" value="Flavonoid_dioxygenase-like"/>
</dbReference>
<dbReference type="InterPro" id="IPR011051">
    <property type="entry name" value="RmlC_Cupin_sf"/>
</dbReference>
<dbReference type="Pfam" id="PF07883">
    <property type="entry name" value="Cupin_2"/>
    <property type="match status" value="1"/>
</dbReference>
<proteinExistence type="predicted"/>
<evidence type="ECO:0000256" key="1">
    <source>
        <dbReference type="SAM" id="MobiDB-lite"/>
    </source>
</evidence>
<dbReference type="Gene3D" id="2.60.120.10">
    <property type="entry name" value="Jelly Rolls"/>
    <property type="match status" value="1"/>
</dbReference>
<dbReference type="CDD" id="cd02223">
    <property type="entry name" value="cupin_Bh2720-like"/>
    <property type="match status" value="1"/>
</dbReference>
<protein>
    <recommendedName>
        <fullName evidence="2">Cupin type-2 domain-containing protein</fullName>
    </recommendedName>
</protein>
<sequence>MFKDDIKKLAKENDNFRKVLHTGEYSQVVLMSLLPGEEIGEEIHPQTDQILVFVDGEGEAVINGVSEKFEEHDSVFVPAGTKHNFINTGDEDLKLFTVYAPAHHPDGTIHKTKEDAEKAENEMELAQKSADDSLENM</sequence>
<reference evidence="3 4" key="1">
    <citation type="journal article" date="2016" name="Nat. Commun.">
        <title>Thousands of microbial genomes shed light on interconnected biogeochemical processes in an aquifer system.</title>
        <authorList>
            <person name="Anantharaman K."/>
            <person name="Brown C.T."/>
            <person name="Hug L.A."/>
            <person name="Sharon I."/>
            <person name="Castelle C.J."/>
            <person name="Probst A.J."/>
            <person name="Thomas B.C."/>
            <person name="Singh A."/>
            <person name="Wilkins M.J."/>
            <person name="Karaoz U."/>
            <person name="Brodie E.L."/>
            <person name="Williams K.H."/>
            <person name="Hubbard S.S."/>
            <person name="Banfield J.F."/>
        </authorList>
    </citation>
    <scope>NUCLEOTIDE SEQUENCE [LARGE SCALE GENOMIC DNA]</scope>
</reference>
<accession>A0A1F5JYG5</accession>
<name>A0A1F5JYG5_9BACT</name>
<dbReference type="STRING" id="1797768.A3C59_00925"/>
<feature type="domain" description="Cupin type-2" evidence="2">
    <location>
        <begin position="30"/>
        <end position="99"/>
    </location>
</feature>
<evidence type="ECO:0000313" key="3">
    <source>
        <dbReference type="EMBL" id="OGE33682.1"/>
    </source>
</evidence>
<feature type="region of interest" description="Disordered" evidence="1">
    <location>
        <begin position="104"/>
        <end position="137"/>
    </location>
</feature>
<dbReference type="EMBL" id="MFCV01000007">
    <property type="protein sequence ID" value="OGE33682.1"/>
    <property type="molecule type" value="Genomic_DNA"/>
</dbReference>
<dbReference type="InterPro" id="IPR014710">
    <property type="entry name" value="RmlC-like_jellyroll"/>
</dbReference>
<dbReference type="AlphaFoldDB" id="A0A1F5JYG5"/>
<organism evidence="3 4">
    <name type="scientific">Candidatus Daviesbacteria bacterium RIFCSPHIGHO2_02_FULL_36_13</name>
    <dbReference type="NCBI Taxonomy" id="1797768"/>
    <lineage>
        <taxon>Bacteria</taxon>
        <taxon>Candidatus Daviesiibacteriota</taxon>
    </lineage>
</organism>